<feature type="active site" description="Proton donor" evidence="4">
    <location>
        <position position="42"/>
    </location>
</feature>
<organism evidence="7">
    <name type="scientific">Psilocybe cubensis</name>
    <name type="common">Psychedelic mushroom</name>
    <name type="synonym">Stropharia cubensis</name>
    <dbReference type="NCBI Taxonomy" id="181762"/>
    <lineage>
        <taxon>Eukaryota</taxon>
        <taxon>Fungi</taxon>
        <taxon>Dikarya</taxon>
        <taxon>Basidiomycota</taxon>
        <taxon>Agaricomycotina</taxon>
        <taxon>Agaricomycetes</taxon>
        <taxon>Agaricomycetidae</taxon>
        <taxon>Agaricales</taxon>
        <taxon>Agaricineae</taxon>
        <taxon>Strophariaceae</taxon>
        <taxon>Psilocybe</taxon>
    </lineage>
</organism>
<evidence type="ECO:0000256" key="1">
    <source>
        <dbReference type="ARBA" id="ARBA00007905"/>
    </source>
</evidence>
<evidence type="ECO:0000256" key="2">
    <source>
        <dbReference type="ARBA" id="ARBA00022857"/>
    </source>
</evidence>
<sequence length="249" mass="27927">MPSIAYGTWRWDDSDLKTRKSVDFAKQAFSVGIRHLDTAQYYANEFEAGIAIRETGIPREQIYVTTKWSKVNNLDITTSCRDSLKEATCWKEMERLKDSGLARSIGVSNFKVKHLEEVFAVAKHIPAVNQDPLTSAARIKICLHPYVYEEQRPTLDLCKEKNIVIAAYSPLEPLKKNPEGPLKKPLSEISDRLGVSMDQVLLAWIKARGYVPVTMSTKEDRLRGYVKAGDIDLTEADIRAIDEAGAAGP</sequence>
<dbReference type="EMBL" id="JAFIQS010000007">
    <property type="protein sequence ID" value="KAG5167307.1"/>
    <property type="molecule type" value="Genomic_DNA"/>
</dbReference>
<dbReference type="PROSITE" id="PS00062">
    <property type="entry name" value="ALDOKETO_REDUCTASE_2"/>
    <property type="match status" value="1"/>
</dbReference>
<keyword evidence="2" id="KW-0521">NADP</keyword>
<evidence type="ECO:0000256" key="5">
    <source>
        <dbReference type="PIRSR" id="PIRSR000097-3"/>
    </source>
</evidence>
<reference evidence="7" key="1">
    <citation type="submission" date="2021-02" db="EMBL/GenBank/DDBJ databases">
        <title>Psilocybe cubensis genome.</title>
        <authorList>
            <person name="Mckernan K.J."/>
            <person name="Crawford S."/>
            <person name="Trippe A."/>
            <person name="Kane L.T."/>
            <person name="Mclaughlin S."/>
        </authorList>
    </citation>
    <scope>NUCLEOTIDE SEQUENCE [LARGE SCALE GENOMIC DNA]</scope>
    <source>
        <strain evidence="7">MGC-MH-2018</strain>
    </source>
</reference>
<proteinExistence type="inferred from homology"/>
<name>A0A8H7XUW9_PSICU</name>
<feature type="site" description="Lowers pKa of active site Tyr" evidence="5">
    <location>
        <position position="67"/>
    </location>
</feature>
<comment type="caution">
    <text evidence="7">The sequence shown here is derived from an EMBL/GenBank/DDBJ whole genome shotgun (WGS) entry which is preliminary data.</text>
</comment>
<dbReference type="AlphaFoldDB" id="A0A8H7XUW9"/>
<keyword evidence="3" id="KW-0560">Oxidoreductase</keyword>
<gene>
    <name evidence="7" type="ORF">JR316_007655</name>
</gene>
<dbReference type="Pfam" id="PF00248">
    <property type="entry name" value="Aldo_ket_red"/>
    <property type="match status" value="2"/>
</dbReference>
<dbReference type="InterPro" id="IPR036812">
    <property type="entry name" value="NAD(P)_OxRdtase_dom_sf"/>
</dbReference>
<dbReference type="Gene3D" id="3.20.20.100">
    <property type="entry name" value="NADP-dependent oxidoreductase domain"/>
    <property type="match status" value="2"/>
</dbReference>
<accession>A0A8H7XUW9</accession>
<dbReference type="PANTHER" id="PTHR43827">
    <property type="entry name" value="2,5-DIKETO-D-GLUCONIC ACID REDUCTASE"/>
    <property type="match status" value="1"/>
</dbReference>
<dbReference type="PANTHER" id="PTHR43827:SF3">
    <property type="entry name" value="NADP-DEPENDENT OXIDOREDUCTASE DOMAIN-CONTAINING PROTEIN"/>
    <property type="match status" value="1"/>
</dbReference>
<dbReference type="InterPro" id="IPR018170">
    <property type="entry name" value="Aldo/ket_reductase_CS"/>
</dbReference>
<dbReference type="InterPro" id="IPR020471">
    <property type="entry name" value="AKR"/>
</dbReference>
<evidence type="ECO:0000256" key="3">
    <source>
        <dbReference type="ARBA" id="ARBA00023002"/>
    </source>
</evidence>
<dbReference type="GO" id="GO:0016616">
    <property type="term" value="F:oxidoreductase activity, acting on the CH-OH group of donors, NAD or NADP as acceptor"/>
    <property type="evidence" value="ECO:0007669"/>
    <property type="project" value="UniProtKB-ARBA"/>
</dbReference>
<evidence type="ECO:0000313" key="7">
    <source>
        <dbReference type="EMBL" id="KAG5167307.1"/>
    </source>
</evidence>
<evidence type="ECO:0000256" key="4">
    <source>
        <dbReference type="PIRSR" id="PIRSR000097-1"/>
    </source>
</evidence>
<dbReference type="SUPFAM" id="SSF51430">
    <property type="entry name" value="NAD(P)-linked oxidoreductase"/>
    <property type="match status" value="1"/>
</dbReference>
<feature type="domain" description="NADP-dependent oxidoreductase" evidence="6">
    <location>
        <begin position="4"/>
        <end position="85"/>
    </location>
</feature>
<dbReference type="InterPro" id="IPR023210">
    <property type="entry name" value="NADP_OxRdtase_dom"/>
</dbReference>
<dbReference type="PRINTS" id="PR00069">
    <property type="entry name" value="ALDKETRDTASE"/>
</dbReference>
<feature type="domain" description="NADP-dependent oxidoreductase" evidence="6">
    <location>
        <begin position="89"/>
        <end position="244"/>
    </location>
</feature>
<evidence type="ECO:0000259" key="6">
    <source>
        <dbReference type="Pfam" id="PF00248"/>
    </source>
</evidence>
<comment type="similarity">
    <text evidence="1">Belongs to the aldo/keto reductase family.</text>
</comment>
<dbReference type="PIRSF" id="PIRSF000097">
    <property type="entry name" value="AKR"/>
    <property type="match status" value="1"/>
</dbReference>
<protein>
    <recommendedName>
        <fullName evidence="6">NADP-dependent oxidoreductase domain-containing protein</fullName>
    </recommendedName>
</protein>